<keyword evidence="2" id="KW-1185">Reference proteome</keyword>
<protein>
    <recommendedName>
        <fullName evidence="3">Class I SAM-dependent methyltransferase</fullName>
    </recommendedName>
</protein>
<dbReference type="SUPFAM" id="SSF53335">
    <property type="entry name" value="S-adenosyl-L-methionine-dependent methyltransferases"/>
    <property type="match status" value="1"/>
</dbReference>
<dbReference type="Gene3D" id="3.40.50.150">
    <property type="entry name" value="Vaccinia Virus protein VP39"/>
    <property type="match status" value="1"/>
</dbReference>
<comment type="caution">
    <text evidence="1">The sequence shown here is derived from an EMBL/GenBank/DDBJ whole genome shotgun (WGS) entry which is preliminary data.</text>
</comment>
<organism evidence="1 2">
    <name type="scientific">Streptomyces lannensis</name>
    <dbReference type="NCBI Taxonomy" id="766498"/>
    <lineage>
        <taxon>Bacteria</taxon>
        <taxon>Bacillati</taxon>
        <taxon>Actinomycetota</taxon>
        <taxon>Actinomycetes</taxon>
        <taxon>Kitasatosporales</taxon>
        <taxon>Streptomycetaceae</taxon>
        <taxon>Streptomyces</taxon>
    </lineage>
</organism>
<dbReference type="Pfam" id="PF13578">
    <property type="entry name" value="Methyltransf_24"/>
    <property type="match status" value="1"/>
</dbReference>
<evidence type="ECO:0000313" key="2">
    <source>
        <dbReference type="Proteomes" id="UP001501563"/>
    </source>
</evidence>
<dbReference type="EMBL" id="BAAAZA010000004">
    <property type="protein sequence ID" value="GAA3854988.1"/>
    <property type="molecule type" value="Genomic_DNA"/>
</dbReference>
<accession>A0ABP7JV52</accession>
<proteinExistence type="predicted"/>
<dbReference type="Proteomes" id="UP001501563">
    <property type="component" value="Unassembled WGS sequence"/>
</dbReference>
<gene>
    <name evidence="1" type="ORF">GCM10022207_17820</name>
</gene>
<dbReference type="RefSeq" id="WP_331267256.1">
    <property type="nucleotide sequence ID" value="NZ_BAAAZA010000004.1"/>
</dbReference>
<name>A0ABP7JV52_9ACTN</name>
<evidence type="ECO:0000313" key="1">
    <source>
        <dbReference type="EMBL" id="GAA3854988.1"/>
    </source>
</evidence>
<dbReference type="InterPro" id="IPR029063">
    <property type="entry name" value="SAM-dependent_MTases_sf"/>
</dbReference>
<reference evidence="2" key="1">
    <citation type="journal article" date="2019" name="Int. J. Syst. Evol. Microbiol.">
        <title>The Global Catalogue of Microorganisms (GCM) 10K type strain sequencing project: providing services to taxonomists for standard genome sequencing and annotation.</title>
        <authorList>
            <consortium name="The Broad Institute Genomics Platform"/>
            <consortium name="The Broad Institute Genome Sequencing Center for Infectious Disease"/>
            <person name="Wu L."/>
            <person name="Ma J."/>
        </authorList>
    </citation>
    <scope>NUCLEOTIDE SEQUENCE [LARGE SCALE GENOMIC DNA]</scope>
    <source>
        <strain evidence="2">JCM 16578</strain>
    </source>
</reference>
<sequence>MFDDQGREPGTDDRRARVGAVRRRLVREGPPRTRGGAADFETISVPEHTCDRLRDLLIAEGAQTVVEIGLAYAGSALAIGEALVTVAPPRPRHIIVDPYQERDWSLAGWDLLRSAGLDSIATLLSAPSSIALPRLLAEGLVADAAFVDGSHRFHEVFVDLYFLRKIVRPGGLIVLDDVRSPSVRTALCYYERNLGWTVIADAFPREPEAPTAAVGDPRAEPAPRCAAVRLPDPSFEPPFEEFRTF</sequence>
<evidence type="ECO:0008006" key="3">
    <source>
        <dbReference type="Google" id="ProtNLM"/>
    </source>
</evidence>